<evidence type="ECO:0000313" key="1">
    <source>
        <dbReference type="EMBL" id="GLQ70955.1"/>
    </source>
</evidence>
<dbReference type="RefSeq" id="WP_126609038.1">
    <property type="nucleotide sequence ID" value="NZ_AP025145.1"/>
</dbReference>
<dbReference type="Proteomes" id="UP001156690">
    <property type="component" value="Unassembled WGS sequence"/>
</dbReference>
<proteinExistence type="predicted"/>
<organism evidence="1 2">
    <name type="scientific">Vibrio penaeicida</name>
    <dbReference type="NCBI Taxonomy" id="104609"/>
    <lineage>
        <taxon>Bacteria</taxon>
        <taxon>Pseudomonadati</taxon>
        <taxon>Pseudomonadota</taxon>
        <taxon>Gammaproteobacteria</taxon>
        <taxon>Vibrionales</taxon>
        <taxon>Vibrionaceae</taxon>
        <taxon>Vibrio</taxon>
    </lineage>
</organism>
<evidence type="ECO:0008006" key="3">
    <source>
        <dbReference type="Google" id="ProtNLM"/>
    </source>
</evidence>
<dbReference type="EMBL" id="BSNX01000002">
    <property type="protein sequence ID" value="GLQ70955.1"/>
    <property type="molecule type" value="Genomic_DNA"/>
</dbReference>
<accession>A0AAV5NKC4</accession>
<evidence type="ECO:0000313" key="2">
    <source>
        <dbReference type="Proteomes" id="UP001156690"/>
    </source>
</evidence>
<dbReference type="AlphaFoldDB" id="A0AAV5NKC4"/>
<reference evidence="2" key="1">
    <citation type="journal article" date="2019" name="Int. J. Syst. Evol. Microbiol.">
        <title>The Global Catalogue of Microorganisms (GCM) 10K type strain sequencing project: providing services to taxonomists for standard genome sequencing and annotation.</title>
        <authorList>
            <consortium name="The Broad Institute Genomics Platform"/>
            <consortium name="The Broad Institute Genome Sequencing Center for Infectious Disease"/>
            <person name="Wu L."/>
            <person name="Ma J."/>
        </authorList>
    </citation>
    <scope>NUCLEOTIDE SEQUENCE [LARGE SCALE GENOMIC DNA]</scope>
    <source>
        <strain evidence="2">NBRC 15640</strain>
    </source>
</reference>
<keyword evidence="2" id="KW-1185">Reference proteome</keyword>
<name>A0AAV5NKC4_9VIBR</name>
<sequence length="120" mass="12867">MAFGFASGKLSIEAAKKEALLLCSARSSDPEKCEIAAFEETAINIDTKGYPVEVSSIKDIETFNKFNSSSSHSAIAGNQLGLLGFATAVNSQAEAEEMAMRQCLKKTHYTLPKCKVIASK</sequence>
<comment type="caution">
    <text evidence="1">The sequence shown here is derived from an EMBL/GenBank/DDBJ whole genome shotgun (WGS) entry which is preliminary data.</text>
</comment>
<protein>
    <recommendedName>
        <fullName evidence="3">DUF4189 domain-containing protein</fullName>
    </recommendedName>
</protein>
<gene>
    <name evidence="1" type="ORF">GCM10007932_03150</name>
</gene>